<keyword evidence="2" id="KW-1185">Reference proteome</keyword>
<name>A0A401PWL1_SCYTO</name>
<gene>
    <name evidence="1" type="ORF">scyTo_0020002</name>
</gene>
<evidence type="ECO:0000313" key="2">
    <source>
        <dbReference type="Proteomes" id="UP000288216"/>
    </source>
</evidence>
<dbReference type="Proteomes" id="UP000288216">
    <property type="component" value="Unassembled WGS sequence"/>
</dbReference>
<dbReference type="STRING" id="75743.A0A401PWL1"/>
<dbReference type="AlphaFoldDB" id="A0A401PWL1"/>
<evidence type="ECO:0000313" key="1">
    <source>
        <dbReference type="EMBL" id="GCB77498.1"/>
    </source>
</evidence>
<proteinExistence type="predicted"/>
<feature type="non-terminal residue" evidence="1">
    <location>
        <position position="1"/>
    </location>
</feature>
<protein>
    <submittedName>
        <fullName evidence="1">Uncharacterized protein</fullName>
    </submittedName>
</protein>
<organism evidence="1 2">
    <name type="scientific">Scyliorhinus torazame</name>
    <name type="common">Cloudy catshark</name>
    <name type="synonym">Catulus torazame</name>
    <dbReference type="NCBI Taxonomy" id="75743"/>
    <lineage>
        <taxon>Eukaryota</taxon>
        <taxon>Metazoa</taxon>
        <taxon>Chordata</taxon>
        <taxon>Craniata</taxon>
        <taxon>Vertebrata</taxon>
        <taxon>Chondrichthyes</taxon>
        <taxon>Elasmobranchii</taxon>
        <taxon>Galeomorphii</taxon>
        <taxon>Galeoidea</taxon>
        <taxon>Carcharhiniformes</taxon>
        <taxon>Scyliorhinidae</taxon>
        <taxon>Scyliorhinus</taxon>
    </lineage>
</organism>
<dbReference type="EMBL" id="BFAA01015522">
    <property type="protein sequence ID" value="GCB77498.1"/>
    <property type="molecule type" value="Genomic_DNA"/>
</dbReference>
<accession>A0A401PWL1</accession>
<sequence length="58" mass="6744">ANILWREEGLGVGNMFYIFYEDGIKVIQPIECEIQRHIKPSEKILGYQVSTLVELQSF</sequence>
<reference evidence="1 2" key="1">
    <citation type="journal article" date="2018" name="Nat. Ecol. Evol.">
        <title>Shark genomes provide insights into elasmobranch evolution and the origin of vertebrates.</title>
        <authorList>
            <person name="Hara Y"/>
            <person name="Yamaguchi K"/>
            <person name="Onimaru K"/>
            <person name="Kadota M"/>
            <person name="Koyanagi M"/>
            <person name="Keeley SD"/>
            <person name="Tatsumi K"/>
            <person name="Tanaka K"/>
            <person name="Motone F"/>
            <person name="Kageyama Y"/>
            <person name="Nozu R"/>
            <person name="Adachi N"/>
            <person name="Nishimura O"/>
            <person name="Nakagawa R"/>
            <person name="Tanegashima C"/>
            <person name="Kiyatake I"/>
            <person name="Matsumoto R"/>
            <person name="Murakumo K"/>
            <person name="Nishida K"/>
            <person name="Terakita A"/>
            <person name="Kuratani S"/>
            <person name="Sato K"/>
            <person name="Hyodo S Kuraku.S."/>
        </authorList>
    </citation>
    <scope>NUCLEOTIDE SEQUENCE [LARGE SCALE GENOMIC DNA]</scope>
</reference>
<comment type="caution">
    <text evidence="1">The sequence shown here is derived from an EMBL/GenBank/DDBJ whole genome shotgun (WGS) entry which is preliminary data.</text>
</comment>